<dbReference type="AlphaFoldDB" id="A0A4P9ZMQ0"/>
<dbReference type="EMBL" id="ML003551">
    <property type="protein sequence ID" value="RKP33802.1"/>
    <property type="molecule type" value="Genomic_DNA"/>
</dbReference>
<feature type="chain" id="PRO_5020852032" evidence="1">
    <location>
        <begin position="24"/>
        <end position="301"/>
    </location>
</feature>
<evidence type="ECO:0000313" key="2">
    <source>
        <dbReference type="EMBL" id="RKP33802.1"/>
    </source>
</evidence>
<sequence>MRFNPFLILSLGLVFSLPHEVYGNIFTRIWNPSPNGFRQSFRRTRVPQITPEARNEGRDLVKRLFSPNDEVQFNSDDANALKGILPNLNNADWYSIYLERFESQHRCMNKPIILVEIPPTDPRFRPQSPLAHLIKLYQTQLALDIHHHLLDWESSTRQPSRPGATTFNQRSRFTLSQLDFENMLTTAVYLENLDATQLLLATDRRPLWVSEEFVLGRYLMAVRVAHYPTAQSLLDYLVASAVPLVKRLVNLNRPEPVAAFSMRLLVGPTSEDLTKLGLPLNYRYAALDNDNGPPIRVKEGC</sequence>
<name>A0A4P9ZMQ0_9FUNG</name>
<protein>
    <submittedName>
        <fullName evidence="2">Uncharacterized protein</fullName>
    </submittedName>
</protein>
<evidence type="ECO:0000256" key="1">
    <source>
        <dbReference type="SAM" id="SignalP"/>
    </source>
</evidence>
<reference evidence="3" key="1">
    <citation type="journal article" date="2018" name="Nat. Microbiol.">
        <title>Leveraging single-cell genomics to expand the fungal tree of life.</title>
        <authorList>
            <person name="Ahrendt S.R."/>
            <person name="Quandt C.A."/>
            <person name="Ciobanu D."/>
            <person name="Clum A."/>
            <person name="Salamov A."/>
            <person name="Andreopoulos B."/>
            <person name="Cheng J.F."/>
            <person name="Woyke T."/>
            <person name="Pelin A."/>
            <person name="Henrissat B."/>
            <person name="Reynolds N.K."/>
            <person name="Benny G.L."/>
            <person name="Smith M.E."/>
            <person name="James T.Y."/>
            <person name="Grigoriev I.V."/>
        </authorList>
    </citation>
    <scope>NUCLEOTIDE SEQUENCE [LARGE SCALE GENOMIC DNA]</scope>
    <source>
        <strain evidence="3">RSA 468</strain>
    </source>
</reference>
<feature type="signal peptide" evidence="1">
    <location>
        <begin position="1"/>
        <end position="23"/>
    </location>
</feature>
<dbReference type="Proteomes" id="UP000268162">
    <property type="component" value="Unassembled WGS sequence"/>
</dbReference>
<accession>A0A4P9ZMQ0</accession>
<proteinExistence type="predicted"/>
<keyword evidence="3" id="KW-1185">Reference proteome</keyword>
<gene>
    <name evidence="2" type="ORF">BJ085DRAFT_29190</name>
</gene>
<keyword evidence="1" id="KW-0732">Signal</keyword>
<evidence type="ECO:0000313" key="3">
    <source>
        <dbReference type="Proteomes" id="UP000268162"/>
    </source>
</evidence>
<organism evidence="2 3">
    <name type="scientific">Dimargaris cristalligena</name>
    <dbReference type="NCBI Taxonomy" id="215637"/>
    <lineage>
        <taxon>Eukaryota</taxon>
        <taxon>Fungi</taxon>
        <taxon>Fungi incertae sedis</taxon>
        <taxon>Zoopagomycota</taxon>
        <taxon>Kickxellomycotina</taxon>
        <taxon>Dimargaritomycetes</taxon>
        <taxon>Dimargaritales</taxon>
        <taxon>Dimargaritaceae</taxon>
        <taxon>Dimargaris</taxon>
    </lineage>
</organism>